<dbReference type="Proteomes" id="UP001145072">
    <property type="component" value="Unassembled WGS sequence"/>
</dbReference>
<keyword evidence="2" id="KW-1185">Reference proteome</keyword>
<dbReference type="EMBL" id="JAMQJZ010000003">
    <property type="protein sequence ID" value="MDC3419836.1"/>
    <property type="molecule type" value="Genomic_DNA"/>
</dbReference>
<comment type="caution">
    <text evidence="1">The sequence shown here is derived from an EMBL/GenBank/DDBJ whole genome shotgun (WGS) entry which is preliminary data.</text>
</comment>
<sequence>MIRDINVKRVECPACGQRLMDKETDASGRVHVKCTKSKHVWQVNLRTDEFKLISGKAIPRREGA</sequence>
<dbReference type="AlphaFoldDB" id="A0A9X3WM88"/>
<protein>
    <submittedName>
        <fullName evidence="1">Uncharacterized protein</fullName>
    </submittedName>
</protein>
<evidence type="ECO:0000313" key="1">
    <source>
        <dbReference type="EMBL" id="MDC3419836.1"/>
    </source>
</evidence>
<dbReference type="RefSeq" id="WP_259866510.1">
    <property type="nucleotide sequence ID" value="NZ_JAMQJZ010000003.1"/>
</dbReference>
<name>A0A9X3WM88_9BACI</name>
<organism evidence="1 2">
    <name type="scientific">Aquibacillus koreensis</name>
    <dbReference type="NCBI Taxonomy" id="279446"/>
    <lineage>
        <taxon>Bacteria</taxon>
        <taxon>Bacillati</taxon>
        <taxon>Bacillota</taxon>
        <taxon>Bacilli</taxon>
        <taxon>Bacillales</taxon>
        <taxon>Bacillaceae</taxon>
        <taxon>Aquibacillus</taxon>
    </lineage>
</organism>
<accession>A0A9X3WM88</accession>
<reference evidence="1" key="1">
    <citation type="submission" date="2022-06" db="EMBL/GenBank/DDBJ databases">
        <title>Aquibacillus sp. a new bacterium isolated from soil saline samples.</title>
        <authorList>
            <person name="Galisteo C."/>
            <person name="De La Haba R."/>
            <person name="Sanchez-Porro C."/>
            <person name="Ventosa A."/>
        </authorList>
    </citation>
    <scope>NUCLEOTIDE SEQUENCE</scope>
    <source>
        <strain evidence="1">JCM 12387</strain>
    </source>
</reference>
<evidence type="ECO:0000313" key="2">
    <source>
        <dbReference type="Proteomes" id="UP001145072"/>
    </source>
</evidence>
<gene>
    <name evidence="1" type="ORF">NC661_05570</name>
</gene>
<proteinExistence type="predicted"/>